<dbReference type="InterPro" id="IPR041522">
    <property type="entry name" value="CdaR_GGDEF"/>
</dbReference>
<organism evidence="3 4">
    <name type="scientific">Haloechinothrix aidingensis</name>
    <dbReference type="NCBI Taxonomy" id="2752311"/>
    <lineage>
        <taxon>Bacteria</taxon>
        <taxon>Bacillati</taxon>
        <taxon>Actinomycetota</taxon>
        <taxon>Actinomycetes</taxon>
        <taxon>Pseudonocardiales</taxon>
        <taxon>Pseudonocardiaceae</taxon>
        <taxon>Haloechinothrix</taxon>
    </lineage>
</organism>
<dbReference type="EMBL" id="JACCKD010000004">
    <property type="protein sequence ID" value="MBA0126447.1"/>
    <property type="molecule type" value="Genomic_DNA"/>
</dbReference>
<dbReference type="InterPro" id="IPR003018">
    <property type="entry name" value="GAF"/>
</dbReference>
<gene>
    <name evidence="3" type="ORF">H0B56_12930</name>
</gene>
<dbReference type="Gene3D" id="3.30.450.40">
    <property type="match status" value="1"/>
</dbReference>
<dbReference type="Proteomes" id="UP000582974">
    <property type="component" value="Unassembled WGS sequence"/>
</dbReference>
<accession>A0A838AB46</accession>
<dbReference type="Gene3D" id="1.10.10.2840">
    <property type="entry name" value="PucR C-terminal helix-turn-helix domain"/>
    <property type="match status" value="1"/>
</dbReference>
<dbReference type="SMART" id="SM00065">
    <property type="entry name" value="GAF"/>
    <property type="match status" value="1"/>
</dbReference>
<proteinExistence type="inferred from homology"/>
<evidence type="ECO:0000313" key="4">
    <source>
        <dbReference type="Proteomes" id="UP000582974"/>
    </source>
</evidence>
<dbReference type="PANTHER" id="PTHR33744:SF1">
    <property type="entry name" value="DNA-BINDING TRANSCRIPTIONAL ACTIVATOR ADER"/>
    <property type="match status" value="1"/>
</dbReference>
<protein>
    <submittedName>
        <fullName evidence="3">Helix-turn-helix domain-containing protein</fullName>
    </submittedName>
</protein>
<dbReference type="Pfam" id="PF17853">
    <property type="entry name" value="GGDEF_2"/>
    <property type="match status" value="1"/>
</dbReference>
<feature type="domain" description="GAF" evidence="2">
    <location>
        <begin position="76"/>
        <end position="227"/>
    </location>
</feature>
<comment type="caution">
    <text evidence="3">The sequence shown here is derived from an EMBL/GenBank/DDBJ whole genome shotgun (WGS) entry which is preliminary data.</text>
</comment>
<dbReference type="InterPro" id="IPR042070">
    <property type="entry name" value="PucR_C-HTH_sf"/>
</dbReference>
<comment type="similarity">
    <text evidence="1">Belongs to the CdaR family.</text>
</comment>
<evidence type="ECO:0000256" key="1">
    <source>
        <dbReference type="ARBA" id="ARBA00006754"/>
    </source>
</evidence>
<sequence>MGAFLRLLAREAQAVEFERPVLDARLQGASEEVLDELERAKDLALQVRGLLERRRRSEAELSALFDTVADLATLRDLDAVLEAIVRRARKLLDTDVTYMTLNDEERADTYMRVTDGSVSARFQQLRLDMGAGLGGLVAQTAIPYATANYMADDRFRHEGEIDDAVAEEGIVAILGVPLRLGPRVLGVLFAANRSARPFEREEVALLGSLAAHAAVAIDNARLLAETRSALEELSAANAVIREHSTSVERAAEAHDRMAELVLRGGDVTDLAESVAGIVGGELMVLDSDGRRLAAVGTIEQVDAEQLSAAMASARSLGRTVRRGDLWVTAVGAGSEHLCGLLLRADHELSETDQRILERAAVVTALLLLFRRSVMEAEIRVRGELLEDLVSKAAEEPETVRERARRLDMDLDRQHVILVARCQDQLRQRLAFHAASQASTRGGLAAQRDGACVLLLPGEEAGALARELARDFGAALGEPVTIGAGGPASGPESLAETYREASRCASALLALDRVGDGAGVEDLGFVGLLLSSERDVNQFVQRTLGPLIDYDSRRNTALLRTLDAYFRCAGSPTKAAEHVHVHVNTVNQRLERIGQLLGEDWMRPERSLELQLALHLRRLGSRV</sequence>
<dbReference type="AlphaFoldDB" id="A0A838AB46"/>
<dbReference type="InterPro" id="IPR051448">
    <property type="entry name" value="CdaR-like_regulators"/>
</dbReference>
<evidence type="ECO:0000259" key="2">
    <source>
        <dbReference type="SMART" id="SM00065"/>
    </source>
</evidence>
<reference evidence="3 4" key="1">
    <citation type="submission" date="2020-07" db="EMBL/GenBank/DDBJ databases">
        <title>Genome of Haloechinothrix sp.</title>
        <authorList>
            <person name="Tang S.-K."/>
            <person name="Yang L."/>
            <person name="Zhu W.-Y."/>
        </authorList>
    </citation>
    <scope>NUCLEOTIDE SEQUENCE [LARGE SCALE GENOMIC DNA]</scope>
    <source>
        <strain evidence="3 4">YIM 98757</strain>
    </source>
</reference>
<dbReference type="SUPFAM" id="SSF55781">
    <property type="entry name" value="GAF domain-like"/>
    <property type="match status" value="1"/>
</dbReference>
<dbReference type="InterPro" id="IPR029016">
    <property type="entry name" value="GAF-like_dom_sf"/>
</dbReference>
<dbReference type="InterPro" id="IPR025736">
    <property type="entry name" value="PucR_C-HTH_dom"/>
</dbReference>
<evidence type="ECO:0000313" key="3">
    <source>
        <dbReference type="EMBL" id="MBA0126447.1"/>
    </source>
</evidence>
<name>A0A838AB46_9PSEU</name>
<dbReference type="Pfam" id="PF01590">
    <property type="entry name" value="GAF"/>
    <property type="match status" value="1"/>
</dbReference>
<dbReference type="PANTHER" id="PTHR33744">
    <property type="entry name" value="CARBOHYDRATE DIACID REGULATOR"/>
    <property type="match status" value="1"/>
</dbReference>
<dbReference type="Pfam" id="PF13556">
    <property type="entry name" value="HTH_30"/>
    <property type="match status" value="1"/>
</dbReference>
<keyword evidence="4" id="KW-1185">Reference proteome</keyword>